<dbReference type="Gene3D" id="3.30.70.360">
    <property type="match status" value="1"/>
</dbReference>
<dbReference type="Gene3D" id="3.40.630.10">
    <property type="entry name" value="Zn peptidases"/>
    <property type="match status" value="1"/>
</dbReference>
<keyword evidence="2" id="KW-0479">Metal-binding</keyword>
<keyword evidence="7" id="KW-1185">Reference proteome</keyword>
<keyword evidence="1" id="KW-0645">Protease</keyword>
<evidence type="ECO:0000256" key="4">
    <source>
        <dbReference type="SAM" id="SignalP"/>
    </source>
</evidence>
<dbReference type="InterPro" id="IPR002933">
    <property type="entry name" value="Peptidase_M20"/>
</dbReference>
<dbReference type="InterPro" id="IPR051458">
    <property type="entry name" value="Cyt/Met_Dipeptidase"/>
</dbReference>
<dbReference type="GO" id="GO:0006508">
    <property type="term" value="P:proteolysis"/>
    <property type="evidence" value="ECO:0007669"/>
    <property type="project" value="UniProtKB-KW"/>
</dbReference>
<feature type="signal peptide" evidence="4">
    <location>
        <begin position="1"/>
        <end position="20"/>
    </location>
</feature>
<dbReference type="AlphaFoldDB" id="A0A6P0UFS4"/>
<feature type="chain" id="PRO_5026774215" evidence="4">
    <location>
        <begin position="21"/>
        <end position="506"/>
    </location>
</feature>
<evidence type="ECO:0000259" key="5">
    <source>
        <dbReference type="Pfam" id="PF07687"/>
    </source>
</evidence>
<dbReference type="EMBL" id="JAABOP010000002">
    <property type="protein sequence ID" value="NER10739.1"/>
    <property type="molecule type" value="Genomic_DNA"/>
</dbReference>
<gene>
    <name evidence="6" type="ORF">GWK09_09445</name>
</gene>
<evidence type="ECO:0000313" key="6">
    <source>
        <dbReference type="EMBL" id="NER10739.1"/>
    </source>
</evidence>
<dbReference type="RefSeq" id="WP_163693050.1">
    <property type="nucleotide sequence ID" value="NZ_FXTW01000002.1"/>
</dbReference>
<name>A0A6P0UFS4_9FLAO</name>
<dbReference type="InterPro" id="IPR011650">
    <property type="entry name" value="Peptidase_M20_dimer"/>
</dbReference>
<dbReference type="SUPFAM" id="SSF53187">
    <property type="entry name" value="Zn-dependent exopeptidases"/>
    <property type="match status" value="1"/>
</dbReference>
<keyword evidence="3 6" id="KW-0378">Hydrolase</keyword>
<dbReference type="Pfam" id="PF01546">
    <property type="entry name" value="Peptidase_M20"/>
    <property type="match status" value="1"/>
</dbReference>
<evidence type="ECO:0000256" key="3">
    <source>
        <dbReference type="ARBA" id="ARBA00022801"/>
    </source>
</evidence>
<dbReference type="Pfam" id="PF07687">
    <property type="entry name" value="M20_dimer"/>
    <property type="match status" value="1"/>
</dbReference>
<reference evidence="6 7" key="1">
    <citation type="submission" date="2020-01" db="EMBL/GenBank/DDBJ databases">
        <title>Muriicola jejuensis KCTC 22299.</title>
        <authorList>
            <person name="Wang G."/>
        </authorList>
    </citation>
    <scope>NUCLEOTIDE SEQUENCE [LARGE SCALE GENOMIC DNA]</scope>
    <source>
        <strain evidence="6 7">KCTC 22299</strain>
    </source>
</reference>
<dbReference type="Proteomes" id="UP000468443">
    <property type="component" value="Unassembled WGS sequence"/>
</dbReference>
<evidence type="ECO:0000256" key="1">
    <source>
        <dbReference type="ARBA" id="ARBA00022670"/>
    </source>
</evidence>
<dbReference type="PANTHER" id="PTHR43270:SF8">
    <property type="entry name" value="DI- AND TRIPEPTIDASE DUG2-RELATED"/>
    <property type="match status" value="1"/>
</dbReference>
<protein>
    <submittedName>
        <fullName evidence="6">M20/M25/M40 family metallo-hydrolase</fullName>
    </submittedName>
</protein>
<accession>A0A6P0UFS4</accession>
<dbReference type="PANTHER" id="PTHR43270">
    <property type="entry name" value="BETA-ALA-HIS DIPEPTIDASE"/>
    <property type="match status" value="1"/>
</dbReference>
<feature type="domain" description="Peptidase M20 dimerisation" evidence="5">
    <location>
        <begin position="235"/>
        <end position="387"/>
    </location>
</feature>
<evidence type="ECO:0000256" key="2">
    <source>
        <dbReference type="ARBA" id="ARBA00022723"/>
    </source>
</evidence>
<dbReference type="GO" id="GO:0046872">
    <property type="term" value="F:metal ion binding"/>
    <property type="evidence" value="ECO:0007669"/>
    <property type="project" value="UniProtKB-KW"/>
</dbReference>
<evidence type="ECO:0000313" key="7">
    <source>
        <dbReference type="Proteomes" id="UP000468443"/>
    </source>
</evidence>
<organism evidence="6 7">
    <name type="scientific">Muriicola jejuensis</name>
    <dbReference type="NCBI Taxonomy" id="504488"/>
    <lineage>
        <taxon>Bacteria</taxon>
        <taxon>Pseudomonadati</taxon>
        <taxon>Bacteroidota</taxon>
        <taxon>Flavobacteriia</taxon>
        <taxon>Flavobacteriales</taxon>
        <taxon>Flavobacteriaceae</taxon>
        <taxon>Muriicola</taxon>
    </lineage>
</organism>
<dbReference type="GO" id="GO:0008233">
    <property type="term" value="F:peptidase activity"/>
    <property type="evidence" value="ECO:0007669"/>
    <property type="project" value="UniProtKB-KW"/>
</dbReference>
<keyword evidence="4" id="KW-0732">Signal</keyword>
<comment type="caution">
    <text evidence="6">The sequence shown here is derived from an EMBL/GenBank/DDBJ whole genome shotgun (WGS) entry which is preliminary data.</text>
</comment>
<proteinExistence type="predicted"/>
<sequence length="506" mass="56513">MKRIPSLFLLCLFMVQLVPAQTLSEGEIRAAAHSVYPSGLTELMEFMKIPNLGSDSIMVAQNLKWCEETFTSLGFRTTVLPTSMAPLLFAEKKVSPRKKTILFYLQIDGQPVDVAEWDQEDPFNPVIKRKEEDGTWSPVSWDGKSLPDPDWRVFGRSASDSKGPALAFISALEYLKEHGIKPEFNIKVVMDFQEELGSPSLPVAVSENRDLFGADMVLIMDGTRHISNWPTLCFGARGIATAKIRVFGPYAPLHSGQYGNYAPNPVFEAGRLISSFKDERGRVLVKGFYDGVTLTDEEKKALGSLPENEDSLRHRLGIHQRDAVGENYQESLQYPSLNIRGLQSGWVGKEVRTLIPDIVDIELDMRLVPETPGERLVGLLEEHMKTQGFHLVDTLPTPEERAKYPKLASLEYRLGSLPFRTDIHSATGRYLNRALSRVFGDKVVKMRTTGGSQPIAPFIRTLNVPAVSVRIPNPDNNIHAPNENLRLGNFLEGIESCLAILNEPLK</sequence>